<dbReference type="InterPro" id="IPR007816">
    <property type="entry name" value="ResB-like_domain"/>
</dbReference>
<dbReference type="PANTHER" id="PTHR31566:SF0">
    <property type="entry name" value="CYTOCHROME C BIOGENESIS PROTEIN CCS1, CHLOROPLASTIC"/>
    <property type="match status" value="1"/>
</dbReference>
<feature type="domain" description="ResB-like" evidence="8">
    <location>
        <begin position="38"/>
        <end position="510"/>
    </location>
</feature>
<name>A0A2R7YWT1_9ACTN</name>
<proteinExistence type="predicted"/>
<gene>
    <name evidence="9" type="ORF">C7S10_13625</name>
</gene>
<evidence type="ECO:0000256" key="2">
    <source>
        <dbReference type="ARBA" id="ARBA00022692"/>
    </source>
</evidence>
<evidence type="ECO:0000256" key="5">
    <source>
        <dbReference type="ARBA" id="ARBA00023136"/>
    </source>
</evidence>
<feature type="transmembrane region" description="Helical" evidence="7">
    <location>
        <begin position="41"/>
        <end position="58"/>
    </location>
</feature>
<dbReference type="AlphaFoldDB" id="A0A2R7YWT1"/>
<evidence type="ECO:0000256" key="3">
    <source>
        <dbReference type="ARBA" id="ARBA00022748"/>
    </source>
</evidence>
<sequence length="539" mass="58177">MSTETSQRGSPSSAPADPAPSATGWGWGRWTWRTMTSMRTAIILLTLLALAAVPGSLLPQRNVATDPAAVDRFVMENPHLSPWLDRLGLFDVYASAWFAAIYLLLLVSMTGCVLPRCARLWRSVRSAPVRAPGNLARMEGHVEWTAHSGPASEASPQVAAADLLRDRGFRVEIHGNEVRAEKGYLRELGNLVFHLSLLVLLVGVAAGRLFGFEGRVALAEGATFTNVRSEYDAFTPSVWTDVDNLEPLSFTLDDFEATFETTGAKAGEPRRFNAALSFRTGTGSPTRVQDVQPNHPLDINETKAFLTGHGYAPVVTVRDGRGDVTFSGPVIFLPRDSTYASDGVIKAPDAVPQPLAFEGFFLPTADIDDRGPYSAFPDAFNPELFLTAFTGDMGLDDGTPQSVFTLDKTNMEQVTGEDGQPLAQALAVGETMTLPGGVGTLTFDKVARFANFQIAYDPGKEISLLAALMLLAGLTTSLSVRRRRIWLRVTPGADGAADHIEVAGQSLTRWPLKPADLDALVAALRPAPISTPLRERTRS</sequence>
<evidence type="ECO:0000259" key="8">
    <source>
        <dbReference type="Pfam" id="PF05140"/>
    </source>
</evidence>
<keyword evidence="5 7" id="KW-0472">Membrane</keyword>
<protein>
    <submittedName>
        <fullName evidence="9">Cytochrome C biogenesis protein</fullName>
    </submittedName>
</protein>
<keyword evidence="3" id="KW-0201">Cytochrome c-type biogenesis</keyword>
<evidence type="ECO:0000256" key="6">
    <source>
        <dbReference type="SAM" id="MobiDB-lite"/>
    </source>
</evidence>
<dbReference type="EMBL" id="PYXZ01000005">
    <property type="protein sequence ID" value="PUA80773.1"/>
    <property type="molecule type" value="Genomic_DNA"/>
</dbReference>
<evidence type="ECO:0000256" key="1">
    <source>
        <dbReference type="ARBA" id="ARBA00004141"/>
    </source>
</evidence>
<organism evidence="9 10">
    <name type="scientific">Nocardioides currus</name>
    <dbReference type="NCBI Taxonomy" id="2133958"/>
    <lineage>
        <taxon>Bacteria</taxon>
        <taxon>Bacillati</taxon>
        <taxon>Actinomycetota</taxon>
        <taxon>Actinomycetes</taxon>
        <taxon>Propionibacteriales</taxon>
        <taxon>Nocardioidaceae</taxon>
        <taxon>Nocardioides</taxon>
    </lineage>
</organism>
<accession>A0A2R7YWT1</accession>
<dbReference type="Proteomes" id="UP000244867">
    <property type="component" value="Unassembled WGS sequence"/>
</dbReference>
<dbReference type="GO" id="GO:0016020">
    <property type="term" value="C:membrane"/>
    <property type="evidence" value="ECO:0007669"/>
    <property type="project" value="UniProtKB-SubCell"/>
</dbReference>
<dbReference type="InterPro" id="IPR023494">
    <property type="entry name" value="Cyt_c_bgen_Ccs1/CcsB/ResB"/>
</dbReference>
<keyword evidence="4 7" id="KW-1133">Transmembrane helix</keyword>
<comment type="subcellular location">
    <subcellularLocation>
        <location evidence="1">Membrane</location>
        <topology evidence="1">Multi-pass membrane protein</topology>
    </subcellularLocation>
</comment>
<keyword evidence="10" id="KW-1185">Reference proteome</keyword>
<comment type="caution">
    <text evidence="9">The sequence shown here is derived from an EMBL/GenBank/DDBJ whole genome shotgun (WGS) entry which is preliminary data.</text>
</comment>
<evidence type="ECO:0000256" key="4">
    <source>
        <dbReference type="ARBA" id="ARBA00022989"/>
    </source>
</evidence>
<dbReference type="Pfam" id="PF05140">
    <property type="entry name" value="ResB"/>
    <property type="match status" value="1"/>
</dbReference>
<feature type="transmembrane region" description="Helical" evidence="7">
    <location>
        <begin position="92"/>
        <end position="114"/>
    </location>
</feature>
<dbReference type="OrthoDB" id="3949537at2"/>
<evidence type="ECO:0000313" key="9">
    <source>
        <dbReference type="EMBL" id="PUA80773.1"/>
    </source>
</evidence>
<feature type="region of interest" description="Disordered" evidence="6">
    <location>
        <begin position="1"/>
        <end position="22"/>
    </location>
</feature>
<evidence type="ECO:0000313" key="10">
    <source>
        <dbReference type="Proteomes" id="UP000244867"/>
    </source>
</evidence>
<dbReference type="GO" id="GO:0017004">
    <property type="term" value="P:cytochrome complex assembly"/>
    <property type="evidence" value="ECO:0007669"/>
    <property type="project" value="UniProtKB-KW"/>
</dbReference>
<reference evidence="9 10" key="1">
    <citation type="submission" date="2018-03" db="EMBL/GenBank/DDBJ databases">
        <authorList>
            <person name="Keele B.F."/>
        </authorList>
    </citation>
    <scope>NUCLEOTIDE SEQUENCE [LARGE SCALE GENOMIC DNA]</scope>
    <source>
        <strain evidence="9 10">IB-3</strain>
    </source>
</reference>
<keyword evidence="2 7" id="KW-0812">Transmembrane</keyword>
<feature type="transmembrane region" description="Helical" evidence="7">
    <location>
        <begin position="191"/>
        <end position="210"/>
    </location>
</feature>
<dbReference type="PANTHER" id="PTHR31566">
    <property type="entry name" value="CYTOCHROME C BIOGENESIS PROTEIN CCS1, CHLOROPLASTIC"/>
    <property type="match status" value="1"/>
</dbReference>
<feature type="compositionally biased region" description="Low complexity" evidence="6">
    <location>
        <begin position="10"/>
        <end position="22"/>
    </location>
</feature>
<evidence type="ECO:0000256" key="7">
    <source>
        <dbReference type="SAM" id="Phobius"/>
    </source>
</evidence>